<proteinExistence type="predicted"/>
<evidence type="ECO:0000259" key="2">
    <source>
        <dbReference type="Pfam" id="PF10756"/>
    </source>
</evidence>
<dbReference type="AlphaFoldDB" id="A0A0W8IAP9"/>
<dbReference type="EMBL" id="LQBL01000010">
    <property type="protein sequence ID" value="KUG57044.1"/>
    <property type="molecule type" value="Genomic_DNA"/>
</dbReference>
<feature type="domain" description="Low molecular weight protein antigen 6 PH" evidence="2">
    <location>
        <begin position="39"/>
        <end position="95"/>
    </location>
</feature>
<gene>
    <name evidence="3" type="ORF">AVL62_16050</name>
</gene>
<protein>
    <recommendedName>
        <fullName evidence="2">Low molecular weight protein antigen 6 PH domain-containing protein</fullName>
    </recommendedName>
</protein>
<sequence length="111" mass="12133">MAVLSLLVSFPQTWGDAVWPVGTGFVTVLYAAMAIAAARARVEADPHELRICRGLRTQHLPWRSVTGLRNNAEGPWATHMVADLSDGSSADVPLPPDHQELVDFWDTLRSA</sequence>
<keyword evidence="1" id="KW-0812">Transmembrane</keyword>
<keyword evidence="4" id="KW-1185">Reference proteome</keyword>
<keyword evidence="1" id="KW-1133">Transmembrane helix</keyword>
<evidence type="ECO:0000313" key="4">
    <source>
        <dbReference type="Proteomes" id="UP000054837"/>
    </source>
</evidence>
<dbReference type="InterPro" id="IPR019692">
    <property type="entry name" value="CFP-6_PH"/>
</dbReference>
<feature type="transmembrane region" description="Helical" evidence="1">
    <location>
        <begin position="25"/>
        <end position="42"/>
    </location>
</feature>
<reference evidence="3 4" key="1">
    <citation type="submission" date="2015-12" db="EMBL/GenBank/DDBJ databases">
        <title>Serinicoccus chungangenesis strain CD08_5 genome sequencing and assembly.</title>
        <authorList>
            <person name="Chander A.M."/>
            <person name="Kaur G."/>
            <person name="Nair G.R."/>
            <person name="Dhawan D.K."/>
            <person name="Kochhar R.K."/>
            <person name="Mayilraj S."/>
            <person name="Bhadada S.K."/>
        </authorList>
    </citation>
    <scope>NUCLEOTIDE SEQUENCE [LARGE SCALE GENOMIC DNA]</scope>
    <source>
        <strain evidence="3 4">CD08_5</strain>
    </source>
</reference>
<accession>A0A0W8IAP9</accession>
<evidence type="ECO:0000313" key="3">
    <source>
        <dbReference type="EMBL" id="KUG57044.1"/>
    </source>
</evidence>
<dbReference type="Pfam" id="PF10756">
    <property type="entry name" value="bPH_6"/>
    <property type="match status" value="1"/>
</dbReference>
<organism evidence="3 4">
    <name type="scientific">Serinicoccus chungangensis</name>
    <dbReference type="NCBI Taxonomy" id="767452"/>
    <lineage>
        <taxon>Bacteria</taxon>
        <taxon>Bacillati</taxon>
        <taxon>Actinomycetota</taxon>
        <taxon>Actinomycetes</taxon>
        <taxon>Micrococcales</taxon>
        <taxon>Ornithinimicrobiaceae</taxon>
        <taxon>Serinicoccus</taxon>
    </lineage>
</organism>
<name>A0A0W8IAP9_9MICO</name>
<dbReference type="Proteomes" id="UP000054837">
    <property type="component" value="Unassembled WGS sequence"/>
</dbReference>
<keyword evidence="1" id="KW-0472">Membrane</keyword>
<comment type="caution">
    <text evidence="3">The sequence shown here is derived from an EMBL/GenBank/DDBJ whole genome shotgun (WGS) entry which is preliminary data.</text>
</comment>
<evidence type="ECO:0000256" key="1">
    <source>
        <dbReference type="SAM" id="Phobius"/>
    </source>
</evidence>